<dbReference type="InterPro" id="IPR011008">
    <property type="entry name" value="Dimeric_a/b-barrel"/>
</dbReference>
<name>A0A3M6ZCP5_HORWE</name>
<protein>
    <recommendedName>
        <fullName evidence="2">Stress-response A/B barrel domain-containing protein</fullName>
    </recommendedName>
</protein>
<dbReference type="Proteomes" id="UP000276864">
    <property type="component" value="Unassembled WGS sequence"/>
</dbReference>
<dbReference type="InterPro" id="IPR044662">
    <property type="entry name" value="HS1/DABB1-like"/>
</dbReference>
<dbReference type="Proteomes" id="UP000282582">
    <property type="component" value="Unassembled WGS sequence"/>
</dbReference>
<dbReference type="SUPFAM" id="SSF54909">
    <property type="entry name" value="Dimeric alpha+beta barrel"/>
    <property type="match status" value="1"/>
</dbReference>
<dbReference type="PANTHER" id="PTHR33178">
    <property type="match status" value="1"/>
</dbReference>
<dbReference type="OrthoDB" id="1601230at2759"/>
<dbReference type="PROSITE" id="PS51502">
    <property type="entry name" value="S_R_A_B_BARREL"/>
    <property type="match status" value="1"/>
</dbReference>
<dbReference type="EMBL" id="QWIN01000982">
    <property type="protein sequence ID" value="RMY45042.1"/>
    <property type="molecule type" value="Genomic_DNA"/>
</dbReference>
<dbReference type="PANTHER" id="PTHR33178:SF10">
    <property type="entry name" value="STRESS-RESPONSE A_B BARREL DOMAIN-CONTAINING PROTEIN"/>
    <property type="match status" value="1"/>
</dbReference>
<dbReference type="Pfam" id="PF07876">
    <property type="entry name" value="Dabb"/>
    <property type="match status" value="1"/>
</dbReference>
<sequence length="110" mass="12375">MTVIHIVFFEFTAGLPSKEIADICSRMIALSQKCIHPQTTRPYFKSLGGGRDNSPEGQQGGFTHGFVCEFQSVEDRDYYVSQDVVHQEFVKGLDGKIKNVRALDFEPGKF</sequence>
<dbReference type="EMBL" id="QWIM01000232">
    <property type="protein sequence ID" value="RMY37492.1"/>
    <property type="molecule type" value="Genomic_DNA"/>
</dbReference>
<comment type="subunit">
    <text evidence="1">Homodimer.</text>
</comment>
<dbReference type="SMART" id="SM00886">
    <property type="entry name" value="Dabb"/>
    <property type="match status" value="1"/>
</dbReference>
<evidence type="ECO:0000313" key="3">
    <source>
        <dbReference type="EMBL" id="RMY12889.1"/>
    </source>
</evidence>
<evidence type="ECO:0000313" key="8">
    <source>
        <dbReference type="Proteomes" id="UP000282582"/>
    </source>
</evidence>
<evidence type="ECO:0000256" key="1">
    <source>
        <dbReference type="ARBA" id="ARBA00011738"/>
    </source>
</evidence>
<gene>
    <name evidence="5" type="ORF">D0865_10162</name>
    <name evidence="4" type="ORF">D0866_03227</name>
    <name evidence="3" type="ORF">D0868_02322</name>
</gene>
<reference evidence="6 7" key="1">
    <citation type="journal article" date="2018" name="BMC Genomics">
        <title>Genomic evidence for intraspecific hybridization in a clonal and extremely halotolerant yeast.</title>
        <authorList>
            <person name="Gostincar C."/>
            <person name="Stajich J.E."/>
            <person name="Zupancic J."/>
            <person name="Zalar P."/>
            <person name="Gunde-Cimerman N."/>
        </authorList>
    </citation>
    <scope>NUCLEOTIDE SEQUENCE [LARGE SCALE GENOMIC DNA]</scope>
    <source>
        <strain evidence="5 6">EXF-151</strain>
        <strain evidence="4 7">EXF-6651</strain>
        <strain evidence="3 8">EXF-6654</strain>
    </source>
</reference>
<evidence type="ECO:0000313" key="6">
    <source>
        <dbReference type="Proteomes" id="UP000270230"/>
    </source>
</evidence>
<dbReference type="Gene3D" id="3.30.70.100">
    <property type="match status" value="1"/>
</dbReference>
<evidence type="ECO:0000313" key="5">
    <source>
        <dbReference type="EMBL" id="RMY45042.1"/>
    </source>
</evidence>
<dbReference type="AlphaFoldDB" id="A0A3M6ZCP5"/>
<comment type="caution">
    <text evidence="3">The sequence shown here is derived from an EMBL/GenBank/DDBJ whole genome shotgun (WGS) entry which is preliminary data.</text>
</comment>
<organism evidence="3 8">
    <name type="scientific">Hortaea werneckii</name>
    <name type="common">Black yeast</name>
    <name type="synonym">Cladosporium werneckii</name>
    <dbReference type="NCBI Taxonomy" id="91943"/>
    <lineage>
        <taxon>Eukaryota</taxon>
        <taxon>Fungi</taxon>
        <taxon>Dikarya</taxon>
        <taxon>Ascomycota</taxon>
        <taxon>Pezizomycotina</taxon>
        <taxon>Dothideomycetes</taxon>
        <taxon>Dothideomycetidae</taxon>
        <taxon>Mycosphaerellales</taxon>
        <taxon>Teratosphaeriaceae</taxon>
        <taxon>Hortaea</taxon>
    </lineage>
</organism>
<accession>A0A3M6ZCP5</accession>
<dbReference type="InterPro" id="IPR013097">
    <property type="entry name" value="Dabb"/>
</dbReference>
<evidence type="ECO:0000259" key="2">
    <source>
        <dbReference type="PROSITE" id="PS51502"/>
    </source>
</evidence>
<feature type="domain" description="Stress-response A/B barrel" evidence="2">
    <location>
        <begin position="3"/>
        <end position="105"/>
    </location>
</feature>
<dbReference type="EMBL" id="QWIK01000117">
    <property type="protein sequence ID" value="RMY12889.1"/>
    <property type="molecule type" value="Genomic_DNA"/>
</dbReference>
<dbReference type="Proteomes" id="UP000270230">
    <property type="component" value="Unassembled WGS sequence"/>
</dbReference>
<proteinExistence type="predicted"/>
<evidence type="ECO:0000313" key="4">
    <source>
        <dbReference type="EMBL" id="RMY37492.1"/>
    </source>
</evidence>
<evidence type="ECO:0000313" key="7">
    <source>
        <dbReference type="Proteomes" id="UP000276864"/>
    </source>
</evidence>